<dbReference type="Proteomes" id="UP001150603">
    <property type="component" value="Unassembled WGS sequence"/>
</dbReference>
<organism evidence="1 2">
    <name type="scientific">Linderina macrospora</name>
    <dbReference type="NCBI Taxonomy" id="4868"/>
    <lineage>
        <taxon>Eukaryota</taxon>
        <taxon>Fungi</taxon>
        <taxon>Fungi incertae sedis</taxon>
        <taxon>Zoopagomycota</taxon>
        <taxon>Kickxellomycotina</taxon>
        <taxon>Kickxellomycetes</taxon>
        <taxon>Kickxellales</taxon>
        <taxon>Kickxellaceae</taxon>
        <taxon>Linderina</taxon>
    </lineage>
</organism>
<reference evidence="1" key="1">
    <citation type="submission" date="2022-07" db="EMBL/GenBank/DDBJ databases">
        <title>Phylogenomic reconstructions and comparative analyses of Kickxellomycotina fungi.</title>
        <authorList>
            <person name="Reynolds N.K."/>
            <person name="Stajich J.E."/>
            <person name="Barry K."/>
            <person name="Grigoriev I.V."/>
            <person name="Crous P."/>
            <person name="Smith M.E."/>
        </authorList>
    </citation>
    <scope>NUCLEOTIDE SEQUENCE</scope>
    <source>
        <strain evidence="1">NRRL 5244</strain>
    </source>
</reference>
<evidence type="ECO:0000313" key="1">
    <source>
        <dbReference type="EMBL" id="KAJ1948614.1"/>
    </source>
</evidence>
<gene>
    <name evidence="1" type="ORF">FBU59_001513</name>
</gene>
<evidence type="ECO:0000313" key="2">
    <source>
        <dbReference type="Proteomes" id="UP001150603"/>
    </source>
</evidence>
<sequence length="102" mass="11815">MDNSYLNRHHLIRILDIPIIEMMLDQIIPLLKNLPCLTHLDSEHEIDDYDDNNDIDMSRFLEDHVHMVCRSLGGVLDMLKDHGTVSEGLVHVIGNVDFNPWL</sequence>
<keyword evidence="2" id="KW-1185">Reference proteome</keyword>
<proteinExistence type="predicted"/>
<name>A0ACC1JDN4_9FUNG</name>
<accession>A0ACC1JDN4</accession>
<comment type="caution">
    <text evidence="1">The sequence shown here is derived from an EMBL/GenBank/DDBJ whole genome shotgun (WGS) entry which is preliminary data.</text>
</comment>
<dbReference type="EMBL" id="JANBPW010000680">
    <property type="protein sequence ID" value="KAJ1948614.1"/>
    <property type="molecule type" value="Genomic_DNA"/>
</dbReference>
<protein>
    <submittedName>
        <fullName evidence="1">Uncharacterized protein</fullName>
    </submittedName>
</protein>